<keyword evidence="2" id="KW-0456">Lyase</keyword>
<keyword evidence="6" id="KW-1185">Reference proteome</keyword>
<name>A0AAU9CTA3_9BACT</name>
<dbReference type="KEGG" id="fax:FUAX_21010"/>
<dbReference type="GO" id="GO:0019243">
    <property type="term" value="P:methylglyoxal catabolic process to D-lactate via S-lactoyl-glutathione"/>
    <property type="evidence" value="ECO:0007669"/>
    <property type="project" value="TreeGrafter"/>
</dbReference>
<dbReference type="SUPFAM" id="SSF52317">
    <property type="entry name" value="Class I glutamine amidotransferase-like"/>
    <property type="match status" value="1"/>
</dbReference>
<dbReference type="PANTHER" id="PTHR48094">
    <property type="entry name" value="PROTEIN/NUCLEIC ACID DEGLYCASE DJ-1-RELATED"/>
    <property type="match status" value="1"/>
</dbReference>
<evidence type="ECO:0000313" key="6">
    <source>
        <dbReference type="Proteomes" id="UP001348817"/>
    </source>
</evidence>
<dbReference type="EMBL" id="AP025314">
    <property type="protein sequence ID" value="BDD09669.1"/>
    <property type="molecule type" value="Genomic_DNA"/>
</dbReference>
<dbReference type="GO" id="GO:0005737">
    <property type="term" value="C:cytoplasm"/>
    <property type="evidence" value="ECO:0007669"/>
    <property type="project" value="TreeGrafter"/>
</dbReference>
<dbReference type="Gene3D" id="3.40.50.880">
    <property type="match status" value="1"/>
</dbReference>
<keyword evidence="5" id="KW-0418">Kinase</keyword>
<evidence type="ECO:0000259" key="4">
    <source>
        <dbReference type="Pfam" id="PF01965"/>
    </source>
</evidence>
<dbReference type="InterPro" id="IPR050325">
    <property type="entry name" value="Prot/Nucl_acid_deglycase"/>
</dbReference>
<dbReference type="RefSeq" id="WP_338391266.1">
    <property type="nucleotide sequence ID" value="NZ_AP025314.1"/>
</dbReference>
<keyword evidence="5" id="KW-0808">Transferase</keyword>
<accession>A0AAU9CTA3</accession>
<dbReference type="InterPro" id="IPR029062">
    <property type="entry name" value="Class_I_gatase-like"/>
</dbReference>
<dbReference type="Pfam" id="PF01965">
    <property type="entry name" value="DJ-1_PfpI"/>
    <property type="match status" value="1"/>
</dbReference>
<proteinExistence type="inferred from homology"/>
<feature type="domain" description="DJ-1/PfpI" evidence="4">
    <location>
        <begin position="50"/>
        <end position="234"/>
    </location>
</feature>
<keyword evidence="1" id="KW-0346">Stress response</keyword>
<reference evidence="5 6" key="1">
    <citation type="submission" date="2021-12" db="EMBL/GenBank/DDBJ databases">
        <title>Genome sequencing of bacteria with rrn-lacking chromosome and rrn-plasmid.</title>
        <authorList>
            <person name="Anda M."/>
            <person name="Iwasaki W."/>
        </authorList>
    </citation>
    <scope>NUCLEOTIDE SEQUENCE [LARGE SCALE GENOMIC DNA]</scope>
    <source>
        <strain evidence="5 6">DSM 100852</strain>
    </source>
</reference>
<dbReference type="CDD" id="cd03141">
    <property type="entry name" value="GATase1_Hsp31_like"/>
    <property type="match status" value="1"/>
</dbReference>
<dbReference type="PANTHER" id="PTHR48094:SF11">
    <property type="entry name" value="GLUTATHIONE-INDEPENDENT GLYOXALASE HSP31-RELATED"/>
    <property type="match status" value="1"/>
</dbReference>
<evidence type="ECO:0000256" key="1">
    <source>
        <dbReference type="ARBA" id="ARBA00023016"/>
    </source>
</evidence>
<dbReference type="Proteomes" id="UP001348817">
    <property type="component" value="Chromosome"/>
</dbReference>
<evidence type="ECO:0000256" key="2">
    <source>
        <dbReference type="ARBA" id="ARBA00023239"/>
    </source>
</evidence>
<dbReference type="AlphaFoldDB" id="A0AAU9CTA3"/>
<gene>
    <name evidence="5" type="ORF">FUAX_21010</name>
</gene>
<evidence type="ECO:0000256" key="3">
    <source>
        <dbReference type="ARBA" id="ARBA00038493"/>
    </source>
</evidence>
<dbReference type="GO" id="GO:0016301">
    <property type="term" value="F:kinase activity"/>
    <property type="evidence" value="ECO:0007669"/>
    <property type="project" value="UniProtKB-KW"/>
</dbReference>
<dbReference type="InterPro" id="IPR002818">
    <property type="entry name" value="DJ-1/PfpI"/>
</dbReference>
<protein>
    <submittedName>
        <fullName evidence="5">Dihydroxyacetone kinase</fullName>
    </submittedName>
</protein>
<evidence type="ECO:0000313" key="5">
    <source>
        <dbReference type="EMBL" id="BDD09669.1"/>
    </source>
</evidence>
<comment type="similarity">
    <text evidence="3">Belongs to the peptidase C56 family. HSP31-like subfamily.</text>
</comment>
<sequence>MKKTLLFTQLLTLLLTVSCVNRKGPKKILFVFTSHNQLGNTGKPTGFFLSEASHAYQTFDSAGFHIDFCSVKGGVTTADDINLSDPINKSFWNNTGIRKKLRETKKIDRINPSTYSAIYLVGGHGSVWDFPDDKSLARVTAHIYNNGGVVSAVCHGTAGLLNVKLPDGKFLIDGKKIATFTNSEEAKIHLDKVVPFLLETELRNRNAYIIHGTDFQPNIQVDGRLITGQNPASAKGVSIAVINALKDQAKH</sequence>
<dbReference type="GO" id="GO:0019172">
    <property type="term" value="F:glyoxalase III activity"/>
    <property type="evidence" value="ECO:0007669"/>
    <property type="project" value="TreeGrafter"/>
</dbReference>
<organism evidence="5 6">
    <name type="scientific">Fulvitalea axinellae</name>
    <dbReference type="NCBI Taxonomy" id="1182444"/>
    <lineage>
        <taxon>Bacteria</taxon>
        <taxon>Pseudomonadati</taxon>
        <taxon>Bacteroidota</taxon>
        <taxon>Cytophagia</taxon>
        <taxon>Cytophagales</taxon>
        <taxon>Persicobacteraceae</taxon>
        <taxon>Fulvitalea</taxon>
    </lineage>
</organism>